<dbReference type="Gene3D" id="3.20.20.80">
    <property type="entry name" value="Glycosidases"/>
    <property type="match status" value="1"/>
</dbReference>
<proteinExistence type="predicted"/>
<dbReference type="AlphaFoldDB" id="A0A165LH97"/>
<dbReference type="EMBL" id="KV425925">
    <property type="protein sequence ID" value="KZV97842.1"/>
    <property type="molecule type" value="Genomic_DNA"/>
</dbReference>
<gene>
    <name evidence="3" type="ORF">EXIGLDRAFT_607558</name>
</gene>
<evidence type="ECO:0000256" key="2">
    <source>
        <dbReference type="ARBA" id="ARBA00023295"/>
    </source>
</evidence>
<organism evidence="3 4">
    <name type="scientific">Exidia glandulosa HHB12029</name>
    <dbReference type="NCBI Taxonomy" id="1314781"/>
    <lineage>
        <taxon>Eukaryota</taxon>
        <taxon>Fungi</taxon>
        <taxon>Dikarya</taxon>
        <taxon>Basidiomycota</taxon>
        <taxon>Agaricomycotina</taxon>
        <taxon>Agaricomycetes</taxon>
        <taxon>Auriculariales</taxon>
        <taxon>Exidiaceae</taxon>
        <taxon>Exidia</taxon>
    </lineage>
</organism>
<dbReference type="GO" id="GO:0004568">
    <property type="term" value="F:chitinase activity"/>
    <property type="evidence" value="ECO:0007669"/>
    <property type="project" value="TreeGrafter"/>
</dbReference>
<dbReference type="OrthoDB" id="6020543at2759"/>
<evidence type="ECO:0000256" key="1">
    <source>
        <dbReference type="ARBA" id="ARBA00022801"/>
    </source>
</evidence>
<evidence type="ECO:0000313" key="3">
    <source>
        <dbReference type="EMBL" id="KZV97842.1"/>
    </source>
</evidence>
<keyword evidence="4" id="KW-1185">Reference proteome</keyword>
<evidence type="ECO:0000313" key="4">
    <source>
        <dbReference type="Proteomes" id="UP000077266"/>
    </source>
</evidence>
<keyword evidence="1" id="KW-0378">Hydrolase</keyword>
<sequence length="188" mass="20801">MPGAGCGPAVFPNSQLVNCPDFGADIKACQLRGKAVLLSLDPGRGTDADWYASEDAARAYAEQIWVSFLGGSSDTRPYGDAIFDGLRVETPRTGDLTGYWAFFDQLRKLSLASPSDKPYFLIAAVWCFSLDFLRDVLTSSPLDALFVWVLQQDCSVAHYDDKAQWNYGDWDAWASSSGVVDRNIRLYF</sequence>
<dbReference type="Proteomes" id="UP000077266">
    <property type="component" value="Unassembled WGS sequence"/>
</dbReference>
<reference evidence="3 4" key="1">
    <citation type="journal article" date="2016" name="Mol. Biol. Evol.">
        <title>Comparative Genomics of Early-Diverging Mushroom-Forming Fungi Provides Insights into the Origins of Lignocellulose Decay Capabilities.</title>
        <authorList>
            <person name="Nagy L.G."/>
            <person name="Riley R."/>
            <person name="Tritt A."/>
            <person name="Adam C."/>
            <person name="Daum C."/>
            <person name="Floudas D."/>
            <person name="Sun H."/>
            <person name="Yadav J.S."/>
            <person name="Pangilinan J."/>
            <person name="Larsson K.H."/>
            <person name="Matsuura K."/>
            <person name="Barry K."/>
            <person name="Labutti K."/>
            <person name="Kuo R."/>
            <person name="Ohm R.A."/>
            <person name="Bhattacharya S.S."/>
            <person name="Shirouzu T."/>
            <person name="Yoshinaga Y."/>
            <person name="Martin F.M."/>
            <person name="Grigoriev I.V."/>
            <person name="Hibbett D.S."/>
        </authorList>
    </citation>
    <scope>NUCLEOTIDE SEQUENCE [LARGE SCALE GENOMIC DNA]</scope>
    <source>
        <strain evidence="3 4">HHB12029</strain>
    </source>
</reference>
<dbReference type="GO" id="GO:0005576">
    <property type="term" value="C:extracellular region"/>
    <property type="evidence" value="ECO:0007669"/>
    <property type="project" value="TreeGrafter"/>
</dbReference>
<feature type="non-terminal residue" evidence="3">
    <location>
        <position position="188"/>
    </location>
</feature>
<evidence type="ECO:0008006" key="5">
    <source>
        <dbReference type="Google" id="ProtNLM"/>
    </source>
</evidence>
<dbReference type="SUPFAM" id="SSF51445">
    <property type="entry name" value="(Trans)glycosidases"/>
    <property type="match status" value="1"/>
</dbReference>
<dbReference type="InterPro" id="IPR050542">
    <property type="entry name" value="Glycosyl_Hydrlase18_Chitinase"/>
</dbReference>
<accession>A0A165LH97</accession>
<name>A0A165LH97_EXIGL</name>
<dbReference type="PANTHER" id="PTHR45708:SF49">
    <property type="entry name" value="ENDOCHITINASE"/>
    <property type="match status" value="1"/>
</dbReference>
<dbReference type="InterPro" id="IPR017853">
    <property type="entry name" value="GH"/>
</dbReference>
<dbReference type="PANTHER" id="PTHR45708">
    <property type="entry name" value="ENDOCHITINASE"/>
    <property type="match status" value="1"/>
</dbReference>
<keyword evidence="2" id="KW-0326">Glycosidase</keyword>
<protein>
    <recommendedName>
        <fullName evidence="5">Glycoside hydrolase</fullName>
    </recommendedName>
</protein>
<dbReference type="InParanoid" id="A0A165LH97"/>